<proteinExistence type="inferred from homology"/>
<comment type="similarity">
    <text evidence="1 4">Belongs to the aldehyde dehydrogenase family.</text>
</comment>
<dbReference type="InterPro" id="IPR015590">
    <property type="entry name" value="Aldehyde_DH_dom"/>
</dbReference>
<dbReference type="PANTHER" id="PTHR11699">
    <property type="entry name" value="ALDEHYDE DEHYDROGENASE-RELATED"/>
    <property type="match status" value="1"/>
</dbReference>
<dbReference type="STRING" id="1498499.EP47_08265"/>
<dbReference type="Pfam" id="PF00171">
    <property type="entry name" value="Aldedh"/>
    <property type="match status" value="1"/>
</dbReference>
<dbReference type="PROSITE" id="PS00687">
    <property type="entry name" value="ALDEHYDE_DEHYDR_GLU"/>
    <property type="match status" value="1"/>
</dbReference>
<keyword evidence="7" id="KW-1185">Reference proteome</keyword>
<dbReference type="Gene3D" id="3.40.309.10">
    <property type="entry name" value="Aldehyde Dehydrogenase, Chain A, domain 2"/>
    <property type="match status" value="1"/>
</dbReference>
<evidence type="ECO:0000256" key="2">
    <source>
        <dbReference type="ARBA" id="ARBA00023002"/>
    </source>
</evidence>
<dbReference type="RefSeq" id="WP_035887294.1">
    <property type="nucleotide sequence ID" value="NZ_JNCF01000005.1"/>
</dbReference>
<keyword evidence="2 4" id="KW-0560">Oxidoreductase</keyword>
<evidence type="ECO:0000313" key="6">
    <source>
        <dbReference type="EMBL" id="KGP64125.1"/>
    </source>
</evidence>
<dbReference type="SUPFAM" id="SSF53720">
    <property type="entry name" value="ALDH-like"/>
    <property type="match status" value="1"/>
</dbReference>
<name>A0A0A2SSL5_9GAMM</name>
<dbReference type="PROSITE" id="PS00070">
    <property type="entry name" value="ALDEHYDE_DEHYDR_CYS"/>
    <property type="match status" value="1"/>
</dbReference>
<dbReference type="FunFam" id="3.40.309.10:FF:000012">
    <property type="entry name" value="Betaine aldehyde dehydrogenase"/>
    <property type="match status" value="1"/>
</dbReference>
<feature type="domain" description="Aldehyde dehydrogenase" evidence="5">
    <location>
        <begin position="17"/>
        <end position="476"/>
    </location>
</feature>
<evidence type="ECO:0000256" key="4">
    <source>
        <dbReference type="RuleBase" id="RU003345"/>
    </source>
</evidence>
<evidence type="ECO:0000256" key="3">
    <source>
        <dbReference type="PROSITE-ProRule" id="PRU10007"/>
    </source>
</evidence>
<evidence type="ECO:0000256" key="1">
    <source>
        <dbReference type="ARBA" id="ARBA00009986"/>
    </source>
</evidence>
<dbReference type="FunFam" id="3.40.605.10:FF:000007">
    <property type="entry name" value="NAD/NADP-dependent betaine aldehyde dehydrogenase"/>
    <property type="match status" value="1"/>
</dbReference>
<accession>A0A0A2SSL5</accession>
<dbReference type="InterPro" id="IPR016163">
    <property type="entry name" value="Ald_DH_C"/>
</dbReference>
<protein>
    <submittedName>
        <fullName evidence="6">Betaine-aldehyde dehydrogenase</fullName>
    </submittedName>
</protein>
<dbReference type="AlphaFoldDB" id="A0A0A2SSL5"/>
<dbReference type="InterPro" id="IPR016160">
    <property type="entry name" value="Ald_DH_CS_CYS"/>
</dbReference>
<dbReference type="InterPro" id="IPR016161">
    <property type="entry name" value="Ald_DH/histidinol_DH"/>
</dbReference>
<dbReference type="InterPro" id="IPR016162">
    <property type="entry name" value="Ald_DH_N"/>
</dbReference>
<sequence length="488" mass="53112">MKTYEMYIDGKFTLAKSRATRHIIDPGNGELIAKVPESAKEDAILAIKAARKAFDEGEWRNTLALDRGKLLFKIAELIRANATMLAELETRNCGKPLAEAEFDITDAANCFEFYGGLTTKIHGETMSVPANSFSYVVREPIGVCGQIIPWNFPLLMAAWKLAPALAAGNTVILKPSELTPLTALELFKLIDQCGFPAGVVNLITGPGAEVGEELASNPMVDKVAFTGGTVTGKKIMQAATGNLKKISLELGGKNPNIVFADCDLDMAIDGALFGAFANQGEVCSAGSRLIVERAVHKKIVEEMLKKIPNIKLGHGLEAGVKMGPLISDAHREKVESYVKIGIDEGATLLCGGKRPGGSEFAKGNFFEPTIFDEVKPTMRVAREEIFGPVLVVIPFDTEEEAIRIANDTDYGLSAAVWTKNINRAHRVTSHLRAGILWVNHYHPTFNEMPWGGYKQSGSGRELGLYGIESYLEVKQVNINLDETPIGWY</sequence>
<evidence type="ECO:0000259" key="5">
    <source>
        <dbReference type="Pfam" id="PF00171"/>
    </source>
</evidence>
<evidence type="ECO:0000313" key="7">
    <source>
        <dbReference type="Proteomes" id="UP000054422"/>
    </source>
</evidence>
<dbReference type="Proteomes" id="UP000054422">
    <property type="component" value="Unassembled WGS sequence"/>
</dbReference>
<dbReference type="OrthoDB" id="9812625at2"/>
<reference evidence="6 7" key="1">
    <citation type="submission" date="2014-05" db="EMBL/GenBank/DDBJ databases">
        <authorList>
            <person name="Rizzardi K."/>
            <person name="Winiecka-Krusnell J."/>
            <person name="Ramliden M."/>
            <person name="Alm E."/>
            <person name="Andersson S."/>
            <person name="Byfors S."/>
        </authorList>
    </citation>
    <scope>NUCLEOTIDE SEQUENCE [LARGE SCALE GENOMIC DNA]</scope>
    <source>
        <strain evidence="6 7">LEGN</strain>
    </source>
</reference>
<dbReference type="InterPro" id="IPR029510">
    <property type="entry name" value="Ald_DH_CS_GLU"/>
</dbReference>
<gene>
    <name evidence="6" type="ORF">EP47_08265</name>
</gene>
<dbReference type="EMBL" id="JNCF01000005">
    <property type="protein sequence ID" value="KGP64125.1"/>
    <property type="molecule type" value="Genomic_DNA"/>
</dbReference>
<dbReference type="Gene3D" id="3.40.605.10">
    <property type="entry name" value="Aldehyde Dehydrogenase, Chain A, domain 1"/>
    <property type="match status" value="1"/>
</dbReference>
<dbReference type="GO" id="GO:0016620">
    <property type="term" value="F:oxidoreductase activity, acting on the aldehyde or oxo group of donors, NAD or NADP as acceptor"/>
    <property type="evidence" value="ECO:0007669"/>
    <property type="project" value="InterPro"/>
</dbReference>
<dbReference type="CDD" id="cd07119">
    <property type="entry name" value="ALDH_BADH-GbsA"/>
    <property type="match status" value="1"/>
</dbReference>
<organism evidence="6 7">
    <name type="scientific">Legionella norrlandica</name>
    <dbReference type="NCBI Taxonomy" id="1498499"/>
    <lineage>
        <taxon>Bacteria</taxon>
        <taxon>Pseudomonadati</taxon>
        <taxon>Pseudomonadota</taxon>
        <taxon>Gammaproteobacteria</taxon>
        <taxon>Legionellales</taxon>
        <taxon>Legionellaceae</taxon>
        <taxon>Legionella</taxon>
    </lineage>
</organism>
<feature type="active site" evidence="3">
    <location>
        <position position="249"/>
    </location>
</feature>
<comment type="caution">
    <text evidence="6">The sequence shown here is derived from an EMBL/GenBank/DDBJ whole genome shotgun (WGS) entry which is preliminary data.</text>
</comment>